<dbReference type="PANTHER" id="PTHR32507">
    <property type="entry name" value="NA(+)/H(+) ANTIPORTER 1"/>
    <property type="match status" value="1"/>
</dbReference>
<dbReference type="Pfam" id="PF00999">
    <property type="entry name" value="Na_H_Exchanger"/>
    <property type="match status" value="1"/>
</dbReference>
<feature type="transmembrane region" description="Helical" evidence="9">
    <location>
        <begin position="222"/>
        <end position="241"/>
    </location>
</feature>
<sequence length="492" mass="51790">MLPTEPLPTALLLGALGVLLALSAVFSRASIRLGVPVVLLFLVVGMLAGSEGVGGIWFDDYHLTFRVGTIALVLILFDGGLNTPWRIARRVAAPATLLATVGVVLTAAGAAGAARLAGFGWTEAMLLGSIVSSTDAAAVFSVLRGHGFRVRRRTGTTIEAESGLNDPMAIILTMTFAQVALTRRPPDAAMFGLALAQLAIGLAAGIGFGIASRGMLGRIPTLAGGLYPVLTMALAFITFGVTTLLQGSGFLAVYVAGIVLGDGRLPFRSGVLRVHDAVAWLSQILMFLAMGLLVFPSRLLTVAGAGLLVAFLLIFLVRPLMVHLLLFPFRYTHAERALVSWTGLRGAVPIVLATFPVLANVPGAERIFDVVFFVVVVSALVQGSTARLVTRRLGLSVPESPAPSAVLEISSARPLESEVQSFFLAPEAAAAGILLGDIPFPEGAGPVLVVRGEKLLPPRDDLRLEPGDHLYAFFRPEDRTRLQLLFGPLEGD</sequence>
<dbReference type="GO" id="GO:0005886">
    <property type="term" value="C:plasma membrane"/>
    <property type="evidence" value="ECO:0007669"/>
    <property type="project" value="UniProtKB-SubCell"/>
</dbReference>
<keyword evidence="3" id="KW-0050">Antiport</keyword>
<dbReference type="PROSITE" id="PS51202">
    <property type="entry name" value="RCK_C"/>
    <property type="match status" value="1"/>
</dbReference>
<feature type="transmembrane region" description="Helical" evidence="9">
    <location>
        <begin position="188"/>
        <end position="210"/>
    </location>
</feature>
<evidence type="ECO:0000256" key="2">
    <source>
        <dbReference type="ARBA" id="ARBA00022448"/>
    </source>
</evidence>
<keyword evidence="8 9" id="KW-0472">Membrane</keyword>
<dbReference type="NCBIfam" id="NF003715">
    <property type="entry name" value="PRK05326.1-2"/>
    <property type="match status" value="1"/>
</dbReference>
<feature type="transmembrane region" description="Helical" evidence="9">
    <location>
        <begin position="302"/>
        <end position="326"/>
    </location>
</feature>
<dbReference type="EMBL" id="DSQF01000004">
    <property type="protein sequence ID" value="HGZ42353.1"/>
    <property type="molecule type" value="Genomic_DNA"/>
</dbReference>
<dbReference type="NCBIfam" id="NF003716">
    <property type="entry name" value="PRK05326.1-3"/>
    <property type="match status" value="1"/>
</dbReference>
<dbReference type="InterPro" id="IPR006037">
    <property type="entry name" value="RCK_C"/>
</dbReference>
<feature type="transmembrane region" description="Helical" evidence="9">
    <location>
        <begin position="93"/>
        <end position="118"/>
    </location>
</feature>
<organism evidence="11">
    <name type="scientific">Eiseniibacteriota bacterium</name>
    <dbReference type="NCBI Taxonomy" id="2212470"/>
    <lineage>
        <taxon>Bacteria</taxon>
        <taxon>Candidatus Eiseniibacteriota</taxon>
    </lineage>
</organism>
<evidence type="ECO:0000256" key="7">
    <source>
        <dbReference type="ARBA" id="ARBA00023065"/>
    </source>
</evidence>
<protein>
    <submittedName>
        <fullName evidence="11">Potassium/proton antiporter</fullName>
    </submittedName>
</protein>
<dbReference type="GO" id="GO:1902600">
    <property type="term" value="P:proton transmembrane transport"/>
    <property type="evidence" value="ECO:0007669"/>
    <property type="project" value="InterPro"/>
</dbReference>
<feature type="transmembrane region" description="Helical" evidence="9">
    <location>
        <begin position="63"/>
        <end position="81"/>
    </location>
</feature>
<dbReference type="InterPro" id="IPR006153">
    <property type="entry name" value="Cation/H_exchanger_TM"/>
</dbReference>
<evidence type="ECO:0000256" key="1">
    <source>
        <dbReference type="ARBA" id="ARBA00004651"/>
    </source>
</evidence>
<feature type="transmembrane region" description="Helical" evidence="9">
    <location>
        <begin position="277"/>
        <end position="296"/>
    </location>
</feature>
<feature type="transmembrane region" description="Helical" evidence="9">
    <location>
        <begin position="338"/>
        <end position="358"/>
    </location>
</feature>
<evidence type="ECO:0000256" key="5">
    <source>
        <dbReference type="ARBA" id="ARBA00022692"/>
    </source>
</evidence>
<gene>
    <name evidence="11" type="ORF">ENR23_02820</name>
</gene>
<reference evidence="11" key="1">
    <citation type="journal article" date="2020" name="mSystems">
        <title>Genome- and Community-Level Interaction Insights into Carbon Utilization and Element Cycling Functions of Hydrothermarchaeota in Hydrothermal Sediment.</title>
        <authorList>
            <person name="Zhou Z."/>
            <person name="Liu Y."/>
            <person name="Xu W."/>
            <person name="Pan J."/>
            <person name="Luo Z.H."/>
            <person name="Li M."/>
        </authorList>
    </citation>
    <scope>NUCLEOTIDE SEQUENCE [LARGE SCALE GENOMIC DNA]</scope>
    <source>
        <strain evidence="11">SpSt-381</strain>
    </source>
</reference>
<comment type="subcellular location">
    <subcellularLocation>
        <location evidence="1">Cell membrane</location>
        <topology evidence="1">Multi-pass membrane protein</topology>
    </subcellularLocation>
</comment>
<feature type="transmembrane region" description="Helical" evidence="9">
    <location>
        <begin position="6"/>
        <end position="26"/>
    </location>
</feature>
<evidence type="ECO:0000256" key="4">
    <source>
        <dbReference type="ARBA" id="ARBA00022475"/>
    </source>
</evidence>
<dbReference type="PANTHER" id="PTHR32507:SF7">
    <property type="entry name" value="K(+)_H(+) ANTIPORTER NHAP2"/>
    <property type="match status" value="1"/>
</dbReference>
<evidence type="ECO:0000313" key="11">
    <source>
        <dbReference type="EMBL" id="HGZ42353.1"/>
    </source>
</evidence>
<proteinExistence type="predicted"/>
<dbReference type="Gene3D" id="1.20.1530.20">
    <property type="match status" value="1"/>
</dbReference>
<dbReference type="Gene3D" id="3.30.70.1450">
    <property type="entry name" value="Regulator of K+ conductance, C-terminal domain"/>
    <property type="match status" value="1"/>
</dbReference>
<feature type="transmembrane region" description="Helical" evidence="9">
    <location>
        <begin position="33"/>
        <end position="57"/>
    </location>
</feature>
<dbReference type="AlphaFoldDB" id="A0A832MLZ8"/>
<dbReference type="GO" id="GO:0015297">
    <property type="term" value="F:antiporter activity"/>
    <property type="evidence" value="ECO:0007669"/>
    <property type="project" value="UniProtKB-KW"/>
</dbReference>
<name>A0A832MLZ8_UNCEI</name>
<dbReference type="GO" id="GO:0006813">
    <property type="term" value="P:potassium ion transport"/>
    <property type="evidence" value="ECO:0007669"/>
    <property type="project" value="InterPro"/>
</dbReference>
<keyword evidence="6 9" id="KW-1133">Transmembrane helix</keyword>
<comment type="caution">
    <text evidence="11">The sequence shown here is derived from an EMBL/GenBank/DDBJ whole genome shotgun (WGS) entry which is preliminary data.</text>
</comment>
<keyword evidence="7" id="KW-0406">Ion transport</keyword>
<dbReference type="GO" id="GO:0008324">
    <property type="term" value="F:monoatomic cation transmembrane transporter activity"/>
    <property type="evidence" value="ECO:0007669"/>
    <property type="project" value="InterPro"/>
</dbReference>
<accession>A0A832MLZ8</accession>
<dbReference type="InterPro" id="IPR038770">
    <property type="entry name" value="Na+/solute_symporter_sf"/>
</dbReference>
<keyword evidence="4" id="KW-1003">Cell membrane</keyword>
<dbReference type="Pfam" id="PF02080">
    <property type="entry name" value="TrkA_C"/>
    <property type="match status" value="1"/>
</dbReference>
<evidence type="ECO:0000256" key="9">
    <source>
        <dbReference type="SAM" id="Phobius"/>
    </source>
</evidence>
<feature type="domain" description="RCK C-terminal" evidence="10">
    <location>
        <begin position="407"/>
        <end position="488"/>
    </location>
</feature>
<evidence type="ECO:0000256" key="8">
    <source>
        <dbReference type="ARBA" id="ARBA00023136"/>
    </source>
</evidence>
<feature type="transmembrane region" description="Helical" evidence="9">
    <location>
        <begin position="370"/>
        <end position="389"/>
    </location>
</feature>
<evidence type="ECO:0000256" key="6">
    <source>
        <dbReference type="ARBA" id="ARBA00022989"/>
    </source>
</evidence>
<keyword evidence="2" id="KW-0813">Transport</keyword>
<evidence type="ECO:0000256" key="3">
    <source>
        <dbReference type="ARBA" id="ARBA00022449"/>
    </source>
</evidence>
<dbReference type="InterPro" id="IPR036721">
    <property type="entry name" value="RCK_C_sf"/>
</dbReference>
<evidence type="ECO:0000259" key="10">
    <source>
        <dbReference type="PROSITE" id="PS51202"/>
    </source>
</evidence>
<dbReference type="SUPFAM" id="SSF116726">
    <property type="entry name" value="TrkA C-terminal domain-like"/>
    <property type="match status" value="1"/>
</dbReference>
<keyword evidence="5 9" id="KW-0812">Transmembrane</keyword>